<reference evidence="3 4" key="1">
    <citation type="submission" date="2019-04" db="EMBL/GenBank/DDBJ databases">
        <authorList>
            <person name="Alioto T."/>
            <person name="Alioto T."/>
        </authorList>
    </citation>
    <scope>NUCLEOTIDE SEQUENCE [LARGE SCALE GENOMIC DNA]</scope>
</reference>
<gene>
    <name evidence="2" type="ORF">GHT09_000815</name>
    <name evidence="3" type="ORF">MONAX_5E024619</name>
</gene>
<dbReference type="Proteomes" id="UP000662637">
    <property type="component" value="Unassembled WGS sequence"/>
</dbReference>
<dbReference type="EMBL" id="CABDUW010000061">
    <property type="protein sequence ID" value="VTJ56065.1"/>
    <property type="molecule type" value="Genomic_DNA"/>
</dbReference>
<dbReference type="PROSITE" id="PS50801">
    <property type="entry name" value="STAS"/>
    <property type="match status" value="1"/>
</dbReference>
<proteinExistence type="predicted"/>
<dbReference type="Gene3D" id="3.30.750.24">
    <property type="entry name" value="STAS domain"/>
    <property type="match status" value="1"/>
</dbReference>
<reference evidence="2" key="2">
    <citation type="submission" date="2020-08" db="EMBL/GenBank/DDBJ databases">
        <authorList>
            <person name="Shumante A."/>
            <person name="Zimin A.V."/>
            <person name="Puiu D."/>
            <person name="Salzberg S.L."/>
        </authorList>
    </citation>
    <scope>NUCLEOTIDE SEQUENCE</scope>
    <source>
        <strain evidence="2">WC2-LM</strain>
        <tissue evidence="2">Liver</tissue>
    </source>
</reference>
<dbReference type="InterPro" id="IPR002645">
    <property type="entry name" value="STAS_dom"/>
</dbReference>
<evidence type="ECO:0000313" key="4">
    <source>
        <dbReference type="Proteomes" id="UP000335636"/>
    </source>
</evidence>
<dbReference type="Proteomes" id="UP000335636">
    <property type="component" value="Unassembled WGS sequence"/>
</dbReference>
<evidence type="ECO:0000313" key="2">
    <source>
        <dbReference type="EMBL" id="KAF7467777.1"/>
    </source>
</evidence>
<organism evidence="3 4">
    <name type="scientific">Marmota monax</name>
    <name type="common">Woodchuck</name>
    <dbReference type="NCBI Taxonomy" id="9995"/>
    <lineage>
        <taxon>Eukaryota</taxon>
        <taxon>Metazoa</taxon>
        <taxon>Chordata</taxon>
        <taxon>Craniata</taxon>
        <taxon>Vertebrata</taxon>
        <taxon>Euteleostomi</taxon>
        <taxon>Mammalia</taxon>
        <taxon>Eutheria</taxon>
        <taxon>Euarchontoglires</taxon>
        <taxon>Glires</taxon>
        <taxon>Rodentia</taxon>
        <taxon>Sciuromorpha</taxon>
        <taxon>Sciuridae</taxon>
        <taxon>Xerinae</taxon>
        <taxon>Marmotini</taxon>
        <taxon>Marmota</taxon>
    </lineage>
</organism>
<evidence type="ECO:0000259" key="1">
    <source>
        <dbReference type="PROSITE" id="PS50801"/>
    </source>
</evidence>
<dbReference type="AlphaFoldDB" id="A0A5E4AFX6"/>
<keyword evidence="4" id="KW-1185">Reference proteome</keyword>
<accession>A0A5E4AFX6</accession>
<dbReference type="EMBL" id="WJEC01007798">
    <property type="protein sequence ID" value="KAF7467777.1"/>
    <property type="molecule type" value="Genomic_DNA"/>
</dbReference>
<evidence type="ECO:0000313" key="3">
    <source>
        <dbReference type="EMBL" id="VTJ56065.1"/>
    </source>
</evidence>
<dbReference type="InterPro" id="IPR036513">
    <property type="entry name" value="STAS_dom_sf"/>
</dbReference>
<protein>
    <recommendedName>
        <fullName evidence="1">STAS domain-containing protein</fullName>
    </recommendedName>
</protein>
<feature type="domain" description="STAS" evidence="1">
    <location>
        <begin position="35"/>
        <end position="99"/>
    </location>
</feature>
<name>A0A5E4AFX6_MARMO</name>
<sequence>MSGSQQTSDGDSTGVQRGTEIVWANVTSSQEIPPLRLLPEATKSGKELSSTYGKIGVKVFLVNIHAQVYNDISHGGVFEDGCLERNHIFPSIHDAVLFAQANAREVAPGHSFQGAPGDTELSLYDSEEDGPSYWDLEQEMFGSMFHAETLTAL</sequence>